<dbReference type="Gene3D" id="3.40.720.10">
    <property type="entry name" value="Alkaline Phosphatase, subunit A"/>
    <property type="match status" value="1"/>
</dbReference>
<reference evidence="6" key="1">
    <citation type="submission" date="2016-10" db="EMBL/GenBank/DDBJ databases">
        <authorList>
            <person name="Varghese N."/>
            <person name="Submissions S."/>
        </authorList>
    </citation>
    <scope>NUCLEOTIDE SEQUENCE [LARGE SCALE GENOMIC DNA]</scope>
    <source>
        <strain evidence="6">DSM 24740</strain>
    </source>
</reference>
<sequence length="605" mass="68023">MIAKTTSGVLLLAALLFSTAVFAQQKPNVLWVLTDDQRYDAVRAFNQILHGRDSSELGYVESPRVDELVAKGTTFINTYCQATGCAPSRASMMYGRYPFRSGVYEFEYHNNNAEHCKPSLPEQMAELGYQTMHVGKLGFRIKTIKDGRAVAHPVFQTDIGFKKLGKDGLTDWGKDWFYEMDGKKLAAPIKNLEYIVSPEGEFSYLSDELEQHKGAAEKATEDYDLLRHYNEGQAKSASKGMIISGVSSQPAGKTRDGYYTHFLSEYLKQENTEFSAGSRSFKGVDPTQPVFAHIGFDFPHTPVLPPANYRARFQQHTYQVPAFDAKELEGMPQQLQKQIKAKSSDHFSDEEKQKMIQDYYAFCAYGDQLVGQATDDFIAYSEKHQQPWMIVYVCGDHGWKLNDHGAVSKFTTWEVDSHNPIVIVSSDKHAFPAGKVVTDYTEFVDIAPTILSAAGADIEAEAFSYLDGLDMAKVAAEEIPARDYVVGESHAVIGPRAYLRTKEYVFSMQTRPDKIRGKDLDWALKASYEDLDAALYNTVEDPKEKNNLAYHKSYRKIAEKMRAKLTDIVLGDGRVEVEWGSKADGTKVFYSNFAPGAHDHRLKLK</sequence>
<evidence type="ECO:0000256" key="1">
    <source>
        <dbReference type="ARBA" id="ARBA00022723"/>
    </source>
</evidence>
<dbReference type="RefSeq" id="WP_090173273.1">
    <property type="nucleotide sequence ID" value="NZ_FOFB01000040.1"/>
</dbReference>
<dbReference type="Pfam" id="PF00884">
    <property type="entry name" value="Sulfatase"/>
    <property type="match status" value="1"/>
</dbReference>
<dbReference type="CDD" id="cd16153">
    <property type="entry name" value="sulfatase_like"/>
    <property type="match status" value="1"/>
</dbReference>
<name>A0A1H9NX88_9BACT</name>
<evidence type="ECO:0000313" key="6">
    <source>
        <dbReference type="Proteomes" id="UP000199021"/>
    </source>
</evidence>
<evidence type="ECO:0000259" key="4">
    <source>
        <dbReference type="Pfam" id="PF00884"/>
    </source>
</evidence>
<feature type="domain" description="Sulfatase N-terminal" evidence="4">
    <location>
        <begin position="27"/>
        <end position="456"/>
    </location>
</feature>
<keyword evidence="6" id="KW-1185">Reference proteome</keyword>
<dbReference type="SUPFAM" id="SSF53649">
    <property type="entry name" value="Alkaline phosphatase-like"/>
    <property type="match status" value="1"/>
</dbReference>
<dbReference type="OrthoDB" id="9803751at2"/>
<accession>A0A1H9NX88</accession>
<dbReference type="GO" id="GO:0005737">
    <property type="term" value="C:cytoplasm"/>
    <property type="evidence" value="ECO:0007669"/>
    <property type="project" value="TreeGrafter"/>
</dbReference>
<dbReference type="InterPro" id="IPR017850">
    <property type="entry name" value="Alkaline_phosphatase_core_sf"/>
</dbReference>
<feature type="signal peptide" evidence="3">
    <location>
        <begin position="1"/>
        <end position="23"/>
    </location>
</feature>
<feature type="chain" id="PRO_5011726649" evidence="3">
    <location>
        <begin position="24"/>
        <end position="605"/>
    </location>
</feature>
<evidence type="ECO:0000256" key="3">
    <source>
        <dbReference type="SAM" id="SignalP"/>
    </source>
</evidence>
<dbReference type="GO" id="GO:0008484">
    <property type="term" value="F:sulfuric ester hydrolase activity"/>
    <property type="evidence" value="ECO:0007669"/>
    <property type="project" value="TreeGrafter"/>
</dbReference>
<dbReference type="InterPro" id="IPR000917">
    <property type="entry name" value="Sulfatase_N"/>
</dbReference>
<dbReference type="EMBL" id="FOFB01000040">
    <property type="protein sequence ID" value="SER39943.1"/>
    <property type="molecule type" value="Genomic_DNA"/>
</dbReference>
<dbReference type="PANTHER" id="PTHR45953:SF1">
    <property type="entry name" value="IDURONATE 2-SULFATASE"/>
    <property type="match status" value="1"/>
</dbReference>
<dbReference type="AlphaFoldDB" id="A0A1H9NX88"/>
<gene>
    <name evidence="5" type="ORF">SAMN05444359_1407</name>
</gene>
<evidence type="ECO:0000256" key="2">
    <source>
        <dbReference type="ARBA" id="ARBA00022801"/>
    </source>
</evidence>
<organism evidence="5 6">
    <name type="scientific">Neolewinella agarilytica</name>
    <dbReference type="NCBI Taxonomy" id="478744"/>
    <lineage>
        <taxon>Bacteria</taxon>
        <taxon>Pseudomonadati</taxon>
        <taxon>Bacteroidota</taxon>
        <taxon>Saprospiria</taxon>
        <taxon>Saprospirales</taxon>
        <taxon>Lewinellaceae</taxon>
        <taxon>Neolewinella</taxon>
    </lineage>
</organism>
<keyword evidence="1" id="KW-0479">Metal-binding</keyword>
<proteinExistence type="predicted"/>
<evidence type="ECO:0000313" key="5">
    <source>
        <dbReference type="EMBL" id="SER39943.1"/>
    </source>
</evidence>
<dbReference type="InParanoid" id="A0A1H9NX88"/>
<dbReference type="Proteomes" id="UP000199021">
    <property type="component" value="Unassembled WGS sequence"/>
</dbReference>
<protein>
    <submittedName>
        <fullName evidence="5">Arylsulfatase A</fullName>
    </submittedName>
</protein>
<dbReference type="STRING" id="478744.SAMN05444359_1407"/>
<keyword evidence="3" id="KW-0732">Signal</keyword>
<keyword evidence="2" id="KW-0378">Hydrolase</keyword>
<dbReference type="PANTHER" id="PTHR45953">
    <property type="entry name" value="IDURONATE 2-SULFATASE"/>
    <property type="match status" value="1"/>
</dbReference>
<dbReference type="GO" id="GO:0046872">
    <property type="term" value="F:metal ion binding"/>
    <property type="evidence" value="ECO:0007669"/>
    <property type="project" value="UniProtKB-KW"/>
</dbReference>